<comment type="caution">
    <text evidence="1">The sequence shown here is derived from an EMBL/GenBank/DDBJ whole genome shotgun (WGS) entry which is preliminary data.</text>
</comment>
<sequence>MKSAARDGDSEARTVVGVCAGEEDWGVVTGSAVMSAKVRAPV</sequence>
<organism evidence="1 2">
    <name type="scientific">Micromonospora lupini str. Lupac 08</name>
    <dbReference type="NCBI Taxonomy" id="1150864"/>
    <lineage>
        <taxon>Bacteria</taxon>
        <taxon>Bacillati</taxon>
        <taxon>Actinomycetota</taxon>
        <taxon>Actinomycetes</taxon>
        <taxon>Micromonosporales</taxon>
        <taxon>Micromonosporaceae</taxon>
        <taxon>Micromonospora</taxon>
    </lineage>
</organism>
<evidence type="ECO:0000313" key="2">
    <source>
        <dbReference type="Proteomes" id="UP000003448"/>
    </source>
</evidence>
<dbReference type="AlphaFoldDB" id="I0L3U0"/>
<protein>
    <submittedName>
        <fullName evidence="1">Uncharacterized protein</fullName>
    </submittedName>
</protein>
<accession>I0L3U0</accession>
<dbReference type="EMBL" id="CAIE01000026">
    <property type="protein sequence ID" value="CCH18487.1"/>
    <property type="molecule type" value="Genomic_DNA"/>
</dbReference>
<gene>
    <name evidence="1" type="ORF">MILUP08_43397</name>
</gene>
<dbReference type="Proteomes" id="UP000003448">
    <property type="component" value="Unassembled WGS sequence"/>
</dbReference>
<evidence type="ECO:0000313" key="1">
    <source>
        <dbReference type="EMBL" id="CCH18487.1"/>
    </source>
</evidence>
<reference evidence="2" key="1">
    <citation type="journal article" date="2012" name="J. Bacteriol.">
        <title>Genome Sequence of Micromonospora lupini Lupac 08, Isolated from Root Nodules of Lupinus angustifolius.</title>
        <authorList>
            <person name="Alonso-Vega P."/>
            <person name="Normand P."/>
            <person name="Bacigalupe R."/>
            <person name="Pujic P."/>
            <person name="Lajus A."/>
            <person name="Vallenet D."/>
            <person name="Carro L."/>
            <person name="Coll P."/>
            <person name="Trujillo M.E."/>
        </authorList>
    </citation>
    <scope>NUCLEOTIDE SEQUENCE [LARGE SCALE GENOMIC DNA]</scope>
    <source>
        <strain evidence="2">Lupac 08</strain>
    </source>
</reference>
<proteinExistence type="predicted"/>
<keyword evidence="2" id="KW-1185">Reference proteome</keyword>
<name>I0L3U0_9ACTN</name>